<dbReference type="Proteomes" id="UP001497472">
    <property type="component" value="Unassembled WGS sequence"/>
</dbReference>
<dbReference type="EMBL" id="CAVLEF010000103">
    <property type="protein sequence ID" value="CAK1550960.1"/>
    <property type="molecule type" value="Genomic_DNA"/>
</dbReference>
<comment type="caution">
    <text evidence="1">The sequence shown here is derived from an EMBL/GenBank/DDBJ whole genome shotgun (WGS) entry which is preliminary data.</text>
</comment>
<reference evidence="1 2" key="1">
    <citation type="submission" date="2023-11" db="EMBL/GenBank/DDBJ databases">
        <authorList>
            <person name="Okamura Y."/>
        </authorList>
    </citation>
    <scope>NUCLEOTIDE SEQUENCE [LARGE SCALE GENOMIC DNA]</scope>
</reference>
<protein>
    <submittedName>
        <fullName evidence="1">Uncharacterized protein</fullName>
    </submittedName>
</protein>
<organism evidence="1 2">
    <name type="scientific">Leptosia nina</name>
    <dbReference type="NCBI Taxonomy" id="320188"/>
    <lineage>
        <taxon>Eukaryota</taxon>
        <taxon>Metazoa</taxon>
        <taxon>Ecdysozoa</taxon>
        <taxon>Arthropoda</taxon>
        <taxon>Hexapoda</taxon>
        <taxon>Insecta</taxon>
        <taxon>Pterygota</taxon>
        <taxon>Neoptera</taxon>
        <taxon>Endopterygota</taxon>
        <taxon>Lepidoptera</taxon>
        <taxon>Glossata</taxon>
        <taxon>Ditrysia</taxon>
        <taxon>Papilionoidea</taxon>
        <taxon>Pieridae</taxon>
        <taxon>Pierinae</taxon>
        <taxon>Leptosia</taxon>
    </lineage>
</organism>
<accession>A0AAV1JQ01</accession>
<evidence type="ECO:0000313" key="2">
    <source>
        <dbReference type="Proteomes" id="UP001497472"/>
    </source>
</evidence>
<gene>
    <name evidence="1" type="ORF">LNINA_LOCUS10147</name>
</gene>
<evidence type="ECO:0000313" key="1">
    <source>
        <dbReference type="EMBL" id="CAK1550960.1"/>
    </source>
</evidence>
<dbReference type="AlphaFoldDB" id="A0AAV1JQ01"/>
<proteinExistence type="predicted"/>
<keyword evidence="2" id="KW-1185">Reference proteome</keyword>
<sequence>MAAEIGRDVTALASRFGRILEALPPSLDPFRNPPSTDSKKKRTLKHLNETFNYDANAKLNMNDIEVIL</sequence>
<name>A0AAV1JQ01_9NEOP</name>